<dbReference type="EMBL" id="RWGY01000031">
    <property type="protein sequence ID" value="TVU14572.1"/>
    <property type="molecule type" value="Genomic_DNA"/>
</dbReference>
<feature type="non-terminal residue" evidence="5">
    <location>
        <position position="1"/>
    </location>
</feature>
<dbReference type="InterPro" id="IPR036396">
    <property type="entry name" value="Cyt_P450_sf"/>
</dbReference>
<dbReference type="InterPro" id="IPR001128">
    <property type="entry name" value="Cyt_P450"/>
</dbReference>
<keyword evidence="6" id="KW-1185">Reference proteome</keyword>
<keyword evidence="3" id="KW-0408">Iron</keyword>
<sequence length="235" mass="25241">GGAETGRTACVSSASWLGTWGRNSPSIPWLEIILYSKQKRGIMARGSHHLSGGVQLAFSGHYIMIVDDATGAWFLLLVPLVFLLLRYSTRKQQSQQPGLLHLPPSPPALPILGHLHLVGSLPHVSLRSLAQKHGADLMLLRLGAMPAILVTSPHAAEAVLRTHDQVLASRPHSLATEIIMSGPCDIGFEPYGECWRQAKKLVITHLLNSNMVSMVMAKISEAAAAGAAVDMTARS</sequence>
<dbReference type="Pfam" id="PF00067">
    <property type="entry name" value="p450"/>
    <property type="match status" value="1"/>
</dbReference>
<evidence type="ECO:0000256" key="3">
    <source>
        <dbReference type="ARBA" id="ARBA00023004"/>
    </source>
</evidence>
<dbReference type="PANTHER" id="PTHR47955:SF14">
    <property type="entry name" value="OS01G0543600 PROTEIN"/>
    <property type="match status" value="1"/>
</dbReference>
<keyword evidence="4" id="KW-0812">Transmembrane</keyword>
<dbReference type="OrthoDB" id="692890at2759"/>
<dbReference type="GO" id="GO:0004497">
    <property type="term" value="F:monooxygenase activity"/>
    <property type="evidence" value="ECO:0007669"/>
    <property type="project" value="InterPro"/>
</dbReference>
<feature type="non-terminal residue" evidence="5">
    <location>
        <position position="235"/>
    </location>
</feature>
<evidence type="ECO:0000256" key="2">
    <source>
        <dbReference type="ARBA" id="ARBA00022723"/>
    </source>
</evidence>
<protein>
    <recommendedName>
        <fullName evidence="7">Cytochrome P450</fullName>
    </recommendedName>
</protein>
<keyword evidence="2" id="KW-0479">Metal-binding</keyword>
<accession>A0A5J9TT80</accession>
<evidence type="ECO:0000313" key="6">
    <source>
        <dbReference type="Proteomes" id="UP000324897"/>
    </source>
</evidence>
<reference evidence="5 6" key="1">
    <citation type="journal article" date="2019" name="Sci. Rep.">
        <title>A high-quality genome of Eragrostis curvula grass provides insights into Poaceae evolution and supports new strategies to enhance forage quality.</title>
        <authorList>
            <person name="Carballo J."/>
            <person name="Santos B.A.C.M."/>
            <person name="Zappacosta D."/>
            <person name="Garbus I."/>
            <person name="Selva J.P."/>
            <person name="Gallo C.A."/>
            <person name="Diaz A."/>
            <person name="Albertini E."/>
            <person name="Caccamo M."/>
            <person name="Echenique V."/>
        </authorList>
    </citation>
    <scope>NUCLEOTIDE SEQUENCE [LARGE SCALE GENOMIC DNA]</scope>
    <source>
        <strain evidence="6">cv. Victoria</strain>
        <tissue evidence="5">Leaf</tissue>
    </source>
</reference>
<evidence type="ECO:0008006" key="7">
    <source>
        <dbReference type="Google" id="ProtNLM"/>
    </source>
</evidence>
<comment type="similarity">
    <text evidence="1">Belongs to the cytochrome P450 family.</text>
</comment>
<keyword evidence="4" id="KW-0472">Membrane</keyword>
<dbReference type="Gramene" id="TVU14572">
    <property type="protein sequence ID" value="TVU14572"/>
    <property type="gene ID" value="EJB05_38047"/>
</dbReference>
<dbReference type="AlphaFoldDB" id="A0A5J9TT80"/>
<name>A0A5J9TT80_9POAL</name>
<evidence type="ECO:0000256" key="1">
    <source>
        <dbReference type="ARBA" id="ARBA00010617"/>
    </source>
</evidence>
<feature type="transmembrane region" description="Helical" evidence="4">
    <location>
        <begin position="62"/>
        <end position="85"/>
    </location>
</feature>
<evidence type="ECO:0000256" key="4">
    <source>
        <dbReference type="SAM" id="Phobius"/>
    </source>
</evidence>
<dbReference type="Proteomes" id="UP000324897">
    <property type="component" value="Unassembled WGS sequence"/>
</dbReference>
<proteinExistence type="inferred from homology"/>
<dbReference type="PANTHER" id="PTHR47955">
    <property type="entry name" value="CYTOCHROME P450 FAMILY 71 PROTEIN"/>
    <property type="match status" value="1"/>
</dbReference>
<comment type="caution">
    <text evidence="5">The sequence shown here is derived from an EMBL/GenBank/DDBJ whole genome shotgun (WGS) entry which is preliminary data.</text>
</comment>
<gene>
    <name evidence="5" type="ORF">EJB05_38047</name>
</gene>
<organism evidence="5 6">
    <name type="scientific">Eragrostis curvula</name>
    <name type="common">weeping love grass</name>
    <dbReference type="NCBI Taxonomy" id="38414"/>
    <lineage>
        <taxon>Eukaryota</taxon>
        <taxon>Viridiplantae</taxon>
        <taxon>Streptophyta</taxon>
        <taxon>Embryophyta</taxon>
        <taxon>Tracheophyta</taxon>
        <taxon>Spermatophyta</taxon>
        <taxon>Magnoliopsida</taxon>
        <taxon>Liliopsida</taxon>
        <taxon>Poales</taxon>
        <taxon>Poaceae</taxon>
        <taxon>PACMAD clade</taxon>
        <taxon>Chloridoideae</taxon>
        <taxon>Eragrostideae</taxon>
        <taxon>Eragrostidinae</taxon>
        <taxon>Eragrostis</taxon>
    </lineage>
</organism>
<dbReference type="SUPFAM" id="SSF48264">
    <property type="entry name" value="Cytochrome P450"/>
    <property type="match status" value="1"/>
</dbReference>
<dbReference type="GO" id="GO:0016705">
    <property type="term" value="F:oxidoreductase activity, acting on paired donors, with incorporation or reduction of molecular oxygen"/>
    <property type="evidence" value="ECO:0007669"/>
    <property type="project" value="InterPro"/>
</dbReference>
<keyword evidence="4" id="KW-1133">Transmembrane helix</keyword>
<evidence type="ECO:0000313" key="5">
    <source>
        <dbReference type="EMBL" id="TVU14572.1"/>
    </source>
</evidence>
<dbReference type="Gene3D" id="1.10.630.10">
    <property type="entry name" value="Cytochrome P450"/>
    <property type="match status" value="1"/>
</dbReference>
<dbReference type="GO" id="GO:0005506">
    <property type="term" value="F:iron ion binding"/>
    <property type="evidence" value="ECO:0007669"/>
    <property type="project" value="InterPro"/>
</dbReference>
<dbReference type="GO" id="GO:0020037">
    <property type="term" value="F:heme binding"/>
    <property type="evidence" value="ECO:0007669"/>
    <property type="project" value="InterPro"/>
</dbReference>